<evidence type="ECO:0000313" key="3">
    <source>
        <dbReference type="Proteomes" id="UP000503640"/>
    </source>
</evidence>
<evidence type="ECO:0000256" key="1">
    <source>
        <dbReference type="SAM" id="MobiDB-lite"/>
    </source>
</evidence>
<sequence length="56" mass="5624">MHVASAALADEPERTGRAPQARAAAASTASDEAQRGDIGVLPGDVADQPGIDPVRS</sequence>
<reference evidence="3" key="1">
    <citation type="journal article" date="2020" name="Appl. Environ. Microbiol.">
        <title>Diazotrophic Anaeromyxobacter Isolates from Soils.</title>
        <authorList>
            <person name="Masuda Y."/>
            <person name="Yamanaka H."/>
            <person name="Xu Z.X."/>
            <person name="Shiratori Y."/>
            <person name="Aono T."/>
            <person name="Amachi S."/>
            <person name="Senoo K."/>
            <person name="Itoh H."/>
        </authorList>
    </citation>
    <scope>NUCLEOTIDE SEQUENCE [LARGE SCALE GENOMIC DNA]</scope>
    <source>
        <strain evidence="3">R267</strain>
    </source>
</reference>
<comment type="caution">
    <text evidence="2">The sequence shown here is derived from an EMBL/GenBank/DDBJ whole genome shotgun (WGS) entry which is preliminary data.</text>
</comment>
<gene>
    <name evidence="2" type="ORF">AMYX_18000</name>
</gene>
<feature type="compositionally biased region" description="Low complexity" evidence="1">
    <location>
        <begin position="17"/>
        <end position="31"/>
    </location>
</feature>
<name>A0A7I9VLS1_9BACT</name>
<protein>
    <submittedName>
        <fullName evidence="2">Uncharacterized protein</fullName>
    </submittedName>
</protein>
<dbReference type="Proteomes" id="UP000503640">
    <property type="component" value="Unassembled WGS sequence"/>
</dbReference>
<keyword evidence="3" id="KW-1185">Reference proteome</keyword>
<accession>A0A7I9VLS1</accession>
<dbReference type="AlphaFoldDB" id="A0A7I9VLS1"/>
<evidence type="ECO:0000313" key="2">
    <source>
        <dbReference type="EMBL" id="GEJ57059.1"/>
    </source>
</evidence>
<dbReference type="EMBL" id="BJTG01000004">
    <property type="protein sequence ID" value="GEJ57059.1"/>
    <property type="molecule type" value="Genomic_DNA"/>
</dbReference>
<proteinExistence type="predicted"/>
<organism evidence="2 3">
    <name type="scientific">Anaeromyxobacter diazotrophicus</name>
    <dbReference type="NCBI Taxonomy" id="2590199"/>
    <lineage>
        <taxon>Bacteria</taxon>
        <taxon>Pseudomonadati</taxon>
        <taxon>Myxococcota</taxon>
        <taxon>Myxococcia</taxon>
        <taxon>Myxococcales</taxon>
        <taxon>Cystobacterineae</taxon>
        <taxon>Anaeromyxobacteraceae</taxon>
        <taxon>Anaeromyxobacter</taxon>
    </lineage>
</organism>
<feature type="region of interest" description="Disordered" evidence="1">
    <location>
        <begin position="1"/>
        <end position="56"/>
    </location>
</feature>